<dbReference type="GO" id="GO:0005737">
    <property type="term" value="C:cytoplasm"/>
    <property type="evidence" value="ECO:0007669"/>
    <property type="project" value="TreeGrafter"/>
</dbReference>
<evidence type="ECO:0000256" key="4">
    <source>
        <dbReference type="SAM" id="MobiDB-lite"/>
    </source>
</evidence>
<feature type="repeat" description="ANK" evidence="3">
    <location>
        <begin position="222"/>
        <end position="254"/>
    </location>
</feature>
<dbReference type="Pfam" id="PF00023">
    <property type="entry name" value="Ank"/>
    <property type="match status" value="1"/>
</dbReference>
<evidence type="ECO:0000256" key="3">
    <source>
        <dbReference type="PROSITE-ProRule" id="PRU00023"/>
    </source>
</evidence>
<keyword evidence="6" id="KW-1185">Reference proteome</keyword>
<sequence length="1456" mass="162092">MIRKPSVRSHSARPPHFKGFAKILFAVVASLSPICLTAESNLPSPRQVHIDFLEGIMSGDIAAMQRAFAAGATLEDASEFGGKPPISYAIQYNQIEALRWLLENGADVETFCYSPNPQDSLLNRVSPLTLAITLQRQEIIQELLRQDASIKAIEGSTRSPAHAALAVGGPQLLQQLEQLGVNWKAPLSDRRHPLMWAILNNNVEAIEFLVDGIADPNAPLNNGNFPLAEAAAIGNPDALHVLLDHGADPNAVSKNKPMIRYAQPLPHTALINAIRRNSQACVEVLLQAGADPQALDNAAIKWADLLGHQNIYELLLKNGAPKPAPYAFLDLPQFRGVERASARRKSSSANRPLLSAITRTPEGSPLTPEEPVTLAVITRSDGTEEVAELLGVGLSEVPGINLVEREELRLLNREQVISKSTFFDPSTAARSGQLEGADAAVFLTRTADAIELRTVAASSGLVLHNTTLSTSAFNEETVQQLVRSVAHATHRLSDDLSEQLLVSLPNLIPSRSTPEGDRLTRRISSGLAMVLGAQPNLHVLDRSELQRLSLEKGLNSDVAEFFQSGLVIDGGLEFAVDGTDSLILNLRARSLDGTEIASTSTPGLMSGPSKLVIEATSSLLTQLRNTDPVVTGDTSEASAYFAQARTAFDSHIWSEAHALLQAAEGLGQTGDDFLKFRILTICKLFQSDLRNVQRWQNETGKSELDILVRCAPLEFLPDPFISRQSGDYLELALELLDLSAPIIYSDKKPTPTEQIFWGYLPEVFESANTPLELMLSLSDQQAYPEEIAELRSKLLHQTEVVIQKAEDWQFTQVYCRLILLRARLLRYWITDENEVIEQTLQTVAEAHELAPPYILHTLINEIVGEGYLFYFPRLIGSRISTFNGRLAAALATSDYPHARWQGATKMLKWDRGFKNHLRWTEIIADFFDELYVYDPSPEGLLLFDEPYLLQSADYDASKPPRSDEPWYQHPPDTMHHYQPIFYHVHPDPDSNRSKEVYAPIAQEWLIDLETKRLEFLAKNGAGPFSTLVSSRNLPYSERDPDMLSEQLELAETALQQFSPQNSDSSKRWATASFERRAVKPRREALAPDTPLTRLPITTVAGFLPEHIEPFRGLAVLDKNKSLSMNRKSGGNQNIWITLRRGGFFEISPQGTVARSLRFPGGNQRGILFAADDQYLIASFNHPESGINEVSAYNFASKSWKILTKEEKIPHAVTLHGDFALFIFIRSPKSADSMVKEENTTYSLELINLTTNERHVLISSRRVPPQSPLDNDYLKILGRPPVLLSDHELFIENFVYHLQAHTWRKSSNEERQKVKILRTPTHLWNLEPWLGSPQTPIHNPNTGLWKFPVRISEPTIHERTGKLFWDSKMYDIDVPVHRIILPGGIPGLSEAEVATLTAPGSLHYETVPQGLLAFNDRIVALIPKETLLPHILQRLEDLNVPKKDDAPRQPTATSTSR</sequence>
<dbReference type="PANTHER" id="PTHR24198">
    <property type="entry name" value="ANKYRIN REPEAT AND PROTEIN KINASE DOMAIN-CONTAINING PROTEIN"/>
    <property type="match status" value="1"/>
</dbReference>
<comment type="caution">
    <text evidence="5">The sequence shown here is derived from an EMBL/GenBank/DDBJ whole genome shotgun (WGS) entry which is preliminary data.</text>
</comment>
<evidence type="ECO:0000256" key="1">
    <source>
        <dbReference type="ARBA" id="ARBA00022737"/>
    </source>
</evidence>
<proteinExistence type="predicted"/>
<keyword evidence="2 3" id="KW-0040">ANK repeat</keyword>
<dbReference type="Gene3D" id="1.25.40.20">
    <property type="entry name" value="Ankyrin repeat-containing domain"/>
    <property type="match status" value="1"/>
</dbReference>
<dbReference type="PROSITE" id="PS50297">
    <property type="entry name" value="ANK_REP_REGION"/>
    <property type="match status" value="2"/>
</dbReference>
<evidence type="ECO:0000313" key="5">
    <source>
        <dbReference type="EMBL" id="MBC2602982.1"/>
    </source>
</evidence>
<feature type="repeat" description="ANK" evidence="3">
    <location>
        <begin position="81"/>
        <end position="109"/>
    </location>
</feature>
<dbReference type="SMART" id="SM00248">
    <property type="entry name" value="ANK"/>
    <property type="match status" value="5"/>
</dbReference>
<dbReference type="Proteomes" id="UP000525652">
    <property type="component" value="Unassembled WGS sequence"/>
</dbReference>
<accession>A0A7X1AZV1</accession>
<keyword evidence="1" id="KW-0677">Repeat</keyword>
<protein>
    <submittedName>
        <fullName evidence="5">Ankyrin repeat domain-containing protein</fullName>
    </submittedName>
</protein>
<gene>
    <name evidence="5" type="ORF">H5P30_14455</name>
</gene>
<feature type="repeat" description="ANK" evidence="3">
    <location>
        <begin position="265"/>
        <end position="297"/>
    </location>
</feature>
<dbReference type="PROSITE" id="PS50088">
    <property type="entry name" value="ANK_REPEAT"/>
    <property type="match status" value="3"/>
</dbReference>
<evidence type="ECO:0000256" key="2">
    <source>
        <dbReference type="ARBA" id="ARBA00023043"/>
    </source>
</evidence>
<dbReference type="PANTHER" id="PTHR24198:SF165">
    <property type="entry name" value="ANKYRIN REPEAT-CONTAINING PROTEIN-RELATED"/>
    <property type="match status" value="1"/>
</dbReference>
<dbReference type="EMBL" id="JACHVA010000111">
    <property type="protein sequence ID" value="MBC2602982.1"/>
    <property type="molecule type" value="Genomic_DNA"/>
</dbReference>
<dbReference type="Pfam" id="PF12796">
    <property type="entry name" value="Ank_2"/>
    <property type="match status" value="1"/>
</dbReference>
<organism evidence="5 6">
    <name type="scientific">Puniceicoccus vermicola</name>
    <dbReference type="NCBI Taxonomy" id="388746"/>
    <lineage>
        <taxon>Bacteria</taxon>
        <taxon>Pseudomonadati</taxon>
        <taxon>Verrucomicrobiota</taxon>
        <taxon>Opitutia</taxon>
        <taxon>Puniceicoccales</taxon>
        <taxon>Puniceicoccaceae</taxon>
        <taxon>Puniceicoccus</taxon>
    </lineage>
</organism>
<feature type="region of interest" description="Disordered" evidence="4">
    <location>
        <begin position="340"/>
        <end position="368"/>
    </location>
</feature>
<dbReference type="RefSeq" id="WP_185693631.1">
    <property type="nucleotide sequence ID" value="NZ_JACHVA010000111.1"/>
</dbReference>
<reference evidence="5 6" key="1">
    <citation type="submission" date="2020-07" db="EMBL/GenBank/DDBJ databases">
        <authorList>
            <person name="Feng X."/>
        </authorList>
    </citation>
    <scope>NUCLEOTIDE SEQUENCE [LARGE SCALE GENOMIC DNA]</scope>
    <source>
        <strain evidence="5 6">JCM14086</strain>
    </source>
</reference>
<dbReference type="InterPro" id="IPR002110">
    <property type="entry name" value="Ankyrin_rpt"/>
</dbReference>
<dbReference type="SUPFAM" id="SSF48403">
    <property type="entry name" value="Ankyrin repeat"/>
    <property type="match status" value="1"/>
</dbReference>
<name>A0A7X1AZV1_9BACT</name>
<evidence type="ECO:0000313" key="6">
    <source>
        <dbReference type="Proteomes" id="UP000525652"/>
    </source>
</evidence>
<dbReference type="InterPro" id="IPR036770">
    <property type="entry name" value="Ankyrin_rpt-contain_sf"/>
</dbReference>